<feature type="domain" description="Serine aminopeptidase S33" evidence="1">
    <location>
        <begin position="36"/>
        <end position="149"/>
    </location>
</feature>
<dbReference type="InterPro" id="IPR022742">
    <property type="entry name" value="Hydrolase_4"/>
</dbReference>
<dbReference type="SUPFAM" id="SSF53474">
    <property type="entry name" value="alpha/beta-Hydrolases"/>
    <property type="match status" value="1"/>
</dbReference>
<dbReference type="InterPro" id="IPR029058">
    <property type="entry name" value="AB_hydrolase_fold"/>
</dbReference>
<dbReference type="RefSeq" id="WP_322445863.1">
    <property type="nucleotide sequence ID" value="NZ_JAXOFX010000003.1"/>
</dbReference>
<dbReference type="PANTHER" id="PTHR43265:SF1">
    <property type="entry name" value="ESTERASE ESTD"/>
    <property type="match status" value="1"/>
</dbReference>
<keyword evidence="3" id="KW-1185">Reference proteome</keyword>
<dbReference type="Gene3D" id="3.40.50.1820">
    <property type="entry name" value="alpha/beta hydrolase"/>
    <property type="match status" value="1"/>
</dbReference>
<comment type="caution">
    <text evidence="2">The sequence shown here is derived from an EMBL/GenBank/DDBJ whole genome shotgun (WGS) entry which is preliminary data.</text>
</comment>
<sequence>MYKQIHINWNNKKLAGTIHYPLEEREYGTTKSIYPLVIICHGFVGSRIGVNRLFVKTAEELIKENCIVVRFDYSGCGESEGHYGDTCLDELIDQTTVVIDYALGLSHVDKERVFLLGHSLGGATALLTVVRDTCIKHLIMWSAVAKPFEDITNIVGTNLVRGLGSTNKLDYLGYSFSNKFFESLKKYQPLKELERFTGDVLLIHGKSDEEIPVAYCTQYNEAFNKRVQGLTNRVEVDSANHTYSCEQSFRELIAKTKEWVSVRTSQQLV</sequence>
<keyword evidence="2" id="KW-0378">Hydrolase</keyword>
<dbReference type="Proteomes" id="UP001290455">
    <property type="component" value="Unassembled WGS sequence"/>
</dbReference>
<dbReference type="GO" id="GO:0016787">
    <property type="term" value="F:hydrolase activity"/>
    <property type="evidence" value="ECO:0007669"/>
    <property type="project" value="UniProtKB-KW"/>
</dbReference>
<proteinExistence type="predicted"/>
<dbReference type="PANTHER" id="PTHR43265">
    <property type="entry name" value="ESTERASE ESTD"/>
    <property type="match status" value="1"/>
</dbReference>
<dbReference type="InterPro" id="IPR053145">
    <property type="entry name" value="AB_hydrolase_Est10"/>
</dbReference>
<accession>A0ABU5IWN3</accession>
<name>A0ABU5IWN3_9BACI</name>
<organism evidence="2 3">
    <name type="scientific">Robertmurraya mangrovi</name>
    <dbReference type="NCBI Taxonomy" id="3098077"/>
    <lineage>
        <taxon>Bacteria</taxon>
        <taxon>Bacillati</taxon>
        <taxon>Bacillota</taxon>
        <taxon>Bacilli</taxon>
        <taxon>Bacillales</taxon>
        <taxon>Bacillaceae</taxon>
        <taxon>Robertmurraya</taxon>
    </lineage>
</organism>
<dbReference type="Pfam" id="PF12146">
    <property type="entry name" value="Hydrolase_4"/>
    <property type="match status" value="1"/>
</dbReference>
<reference evidence="2 3" key="1">
    <citation type="submission" date="2023-11" db="EMBL/GenBank/DDBJ databases">
        <title>Bacillus jintuensis, isolated from a mudflat on the Beibu Gulf coast.</title>
        <authorList>
            <person name="Li M."/>
        </authorList>
    </citation>
    <scope>NUCLEOTIDE SEQUENCE [LARGE SCALE GENOMIC DNA]</scope>
    <source>
        <strain evidence="2 3">31A1R</strain>
    </source>
</reference>
<evidence type="ECO:0000313" key="2">
    <source>
        <dbReference type="EMBL" id="MDZ5471574.1"/>
    </source>
</evidence>
<protein>
    <submittedName>
        <fullName evidence="2">Alpha/beta fold hydrolase</fullName>
    </submittedName>
</protein>
<evidence type="ECO:0000259" key="1">
    <source>
        <dbReference type="Pfam" id="PF12146"/>
    </source>
</evidence>
<gene>
    <name evidence="2" type="ORF">SM124_07415</name>
</gene>
<dbReference type="EMBL" id="JAXOFX010000003">
    <property type="protein sequence ID" value="MDZ5471574.1"/>
    <property type="molecule type" value="Genomic_DNA"/>
</dbReference>
<evidence type="ECO:0000313" key="3">
    <source>
        <dbReference type="Proteomes" id="UP001290455"/>
    </source>
</evidence>